<protein>
    <submittedName>
        <fullName evidence="1">Uncharacterized protein</fullName>
    </submittedName>
</protein>
<sequence length="147" mass="16985">MKIRAFLLILIMVGGAYAMFQSFHDYKAKAMTELLGSHPTPFTSLIFTKPAPDGVRSVSWNVSNETEIADLLDFLQDYHVRKLRPEEINTDDRFDQFVISLKDENDNLISVIVTKNLIIQNEQNFYEIVDGPLDVNWLVKFFVENQI</sequence>
<dbReference type="EMBL" id="JBHSNO010000008">
    <property type="protein sequence ID" value="MFC5590524.1"/>
    <property type="molecule type" value="Genomic_DNA"/>
</dbReference>
<accession>A0ABW0TLZ2</accession>
<name>A0ABW0TLZ2_9BACL</name>
<proteinExistence type="predicted"/>
<evidence type="ECO:0000313" key="2">
    <source>
        <dbReference type="Proteomes" id="UP001596109"/>
    </source>
</evidence>
<comment type="caution">
    <text evidence="1">The sequence shown here is derived from an EMBL/GenBank/DDBJ whole genome shotgun (WGS) entry which is preliminary data.</text>
</comment>
<evidence type="ECO:0000313" key="1">
    <source>
        <dbReference type="EMBL" id="MFC5590524.1"/>
    </source>
</evidence>
<dbReference type="RefSeq" id="WP_381437132.1">
    <property type="nucleotide sequence ID" value="NZ_JBHSNO010000008.1"/>
</dbReference>
<dbReference type="Proteomes" id="UP001596109">
    <property type="component" value="Unassembled WGS sequence"/>
</dbReference>
<organism evidence="1 2">
    <name type="scientific">Sporosarcina soli</name>
    <dbReference type="NCBI Taxonomy" id="334736"/>
    <lineage>
        <taxon>Bacteria</taxon>
        <taxon>Bacillati</taxon>
        <taxon>Bacillota</taxon>
        <taxon>Bacilli</taxon>
        <taxon>Bacillales</taxon>
        <taxon>Caryophanaceae</taxon>
        <taxon>Sporosarcina</taxon>
    </lineage>
</organism>
<keyword evidence="2" id="KW-1185">Reference proteome</keyword>
<reference evidence="2" key="1">
    <citation type="journal article" date="2019" name="Int. J. Syst. Evol. Microbiol.">
        <title>The Global Catalogue of Microorganisms (GCM) 10K type strain sequencing project: providing services to taxonomists for standard genome sequencing and annotation.</title>
        <authorList>
            <consortium name="The Broad Institute Genomics Platform"/>
            <consortium name="The Broad Institute Genome Sequencing Center for Infectious Disease"/>
            <person name="Wu L."/>
            <person name="Ma J."/>
        </authorList>
    </citation>
    <scope>NUCLEOTIDE SEQUENCE [LARGE SCALE GENOMIC DNA]</scope>
    <source>
        <strain evidence="2">CGMCC 4.1434</strain>
    </source>
</reference>
<gene>
    <name evidence="1" type="ORF">ACFPRA_16580</name>
</gene>